<keyword evidence="2" id="KW-0378">Hydrolase</keyword>
<dbReference type="InterPro" id="IPR017853">
    <property type="entry name" value="GH"/>
</dbReference>
<feature type="domain" description="Glycosyl hydrolase family 13 catalytic" evidence="1">
    <location>
        <begin position="101"/>
        <end position="457"/>
    </location>
</feature>
<dbReference type="SMART" id="SM00642">
    <property type="entry name" value="Aamy"/>
    <property type="match status" value="1"/>
</dbReference>
<reference evidence="3" key="1">
    <citation type="journal article" date="2019" name="Int. J. Syst. Evol. Microbiol.">
        <title>The Global Catalogue of Microorganisms (GCM) 10K type strain sequencing project: providing services to taxonomists for standard genome sequencing and annotation.</title>
        <authorList>
            <consortium name="The Broad Institute Genomics Platform"/>
            <consortium name="The Broad Institute Genome Sequencing Center for Infectious Disease"/>
            <person name="Wu L."/>
            <person name="Ma J."/>
        </authorList>
    </citation>
    <scope>NUCLEOTIDE SEQUENCE [LARGE SCALE GENOMIC DNA]</scope>
    <source>
        <strain evidence="3">CGMCC 1.10992</strain>
    </source>
</reference>
<evidence type="ECO:0000313" key="3">
    <source>
        <dbReference type="Proteomes" id="UP001597380"/>
    </source>
</evidence>
<accession>A0ABW4XP89</accession>
<dbReference type="Gene3D" id="2.60.40.1180">
    <property type="entry name" value="Golgi alpha-mannosidase II"/>
    <property type="match status" value="1"/>
</dbReference>
<name>A0ABW4XP89_9GAMM</name>
<dbReference type="InterPro" id="IPR006047">
    <property type="entry name" value="GH13_cat_dom"/>
</dbReference>
<dbReference type="InterPro" id="IPR013780">
    <property type="entry name" value="Glyco_hydro_b"/>
</dbReference>
<comment type="caution">
    <text evidence="2">The sequence shown here is derived from an EMBL/GenBank/DDBJ whole genome shotgun (WGS) entry which is preliminary data.</text>
</comment>
<dbReference type="PANTHER" id="PTHR10357">
    <property type="entry name" value="ALPHA-AMYLASE FAMILY MEMBER"/>
    <property type="match status" value="1"/>
</dbReference>
<dbReference type="Gene3D" id="3.20.20.80">
    <property type="entry name" value="Glycosidases"/>
    <property type="match status" value="1"/>
</dbReference>
<evidence type="ECO:0000259" key="1">
    <source>
        <dbReference type="SMART" id="SM00642"/>
    </source>
</evidence>
<dbReference type="Pfam" id="PF00128">
    <property type="entry name" value="Alpha-amylase"/>
    <property type="match status" value="2"/>
</dbReference>
<gene>
    <name evidence="2" type="ORF">ACFSJ3_15465</name>
</gene>
<evidence type="ECO:0000313" key="2">
    <source>
        <dbReference type="EMBL" id="MFD2097396.1"/>
    </source>
</evidence>
<dbReference type="SUPFAM" id="SSF51011">
    <property type="entry name" value="Glycosyl hydrolase domain"/>
    <property type="match status" value="1"/>
</dbReference>
<dbReference type="EMBL" id="JBHUHT010000017">
    <property type="protein sequence ID" value="MFD2097396.1"/>
    <property type="molecule type" value="Genomic_DNA"/>
</dbReference>
<dbReference type="PANTHER" id="PTHR10357:SF228">
    <property type="entry name" value="PUTATIVE-RELATED"/>
    <property type="match status" value="1"/>
</dbReference>
<dbReference type="GO" id="GO:0016787">
    <property type="term" value="F:hydrolase activity"/>
    <property type="evidence" value="ECO:0007669"/>
    <property type="project" value="UniProtKB-KW"/>
</dbReference>
<proteinExistence type="predicted"/>
<dbReference type="SUPFAM" id="SSF51445">
    <property type="entry name" value="(Trans)glycosidases"/>
    <property type="match status" value="1"/>
</dbReference>
<dbReference type="PROSITE" id="PS51257">
    <property type="entry name" value="PROKAR_LIPOPROTEIN"/>
    <property type="match status" value="1"/>
</dbReference>
<sequence>MIRIVILLSIITLAGCSHSKFEKVVPTTNDTWHIQAKGAEILDENGNLLGSTQNQNQAELTLPINYADRLWLGSRDESALAVKLGQNNQALRTFDHLIIYHIMVGYFANGEPGNDRVGLSHWVGPNYAGGDLQGVLSKLDYLQALGVNAIWLSPTFPSFTSHGYDPANYFAVNGALAYPGQPAKSLALLKQVIDEAHHRGLKVFLDLPLNHGASNYDRANGDPNGLQPKTTGNRQPEEVFFDSIGANFGYWDEKDPNTRRFLKDAALFWLNEFDVDGYRLDYVLGMEKSFWAELYQEIKAQKPDAFVLGEVWLDNHAAPTELTEHYRPVDGIGLQFDSLIEFPTRYALERVFAGGRSLTLIEEYLQAVSAAYPTTAHPAWFLDNHDMPRFTVMNGDPRRLEAAVKFMSALSGPMIVYYGTETALTHTYLPDMHASRVPMPWDNLNDEMLSKSQTIFHTRQQHPALYRGGRLPLVVQDDYLVMAKTTPEEIILVGVNLTDAPVKVEIELGSLLDELGNVSPLAGDSEWQMTGNSLTWLLPAMGTHFLHAN</sequence>
<organism evidence="2 3">
    <name type="scientific">Corallincola platygyrae</name>
    <dbReference type="NCBI Taxonomy" id="1193278"/>
    <lineage>
        <taxon>Bacteria</taxon>
        <taxon>Pseudomonadati</taxon>
        <taxon>Pseudomonadota</taxon>
        <taxon>Gammaproteobacteria</taxon>
        <taxon>Alteromonadales</taxon>
        <taxon>Psychromonadaceae</taxon>
        <taxon>Corallincola</taxon>
    </lineage>
</organism>
<keyword evidence="3" id="KW-1185">Reference proteome</keyword>
<dbReference type="RefSeq" id="WP_345340559.1">
    <property type="nucleotide sequence ID" value="NZ_BAABLI010000015.1"/>
</dbReference>
<dbReference type="Proteomes" id="UP001597380">
    <property type="component" value="Unassembled WGS sequence"/>
</dbReference>
<protein>
    <submittedName>
        <fullName evidence="2">Alpha-amylase family glycosyl hydrolase</fullName>
    </submittedName>
</protein>